<keyword evidence="17 23" id="KW-0472">Membrane</keyword>
<evidence type="ECO:0000256" key="7">
    <source>
        <dbReference type="ARBA" id="ARBA00022553"/>
    </source>
</evidence>
<dbReference type="InParanoid" id="A0A7N2LVU2"/>
<keyword evidence="10 23" id="KW-0812">Transmembrane</keyword>
<comment type="similarity">
    <text evidence="3">Belongs to the protein kinase superfamily. Ser/Thr protein kinase family.</text>
</comment>
<feature type="binding site" evidence="22">
    <location>
        <position position="580"/>
    </location>
    <ligand>
        <name>ATP</name>
        <dbReference type="ChEBI" id="CHEBI:30616"/>
    </ligand>
</feature>
<feature type="domain" description="Protein kinase" evidence="25">
    <location>
        <begin position="1584"/>
        <end position="1889"/>
    </location>
</feature>
<dbReference type="InterPro" id="IPR055414">
    <property type="entry name" value="LRR_R13L4/SHOC2-like"/>
</dbReference>
<reference evidence="26 27" key="1">
    <citation type="journal article" date="2016" name="G3 (Bethesda)">
        <title>First Draft Assembly and Annotation of the Genome of a California Endemic Oak Quercus lobata Nee (Fagaceae).</title>
        <authorList>
            <person name="Sork V.L."/>
            <person name="Fitz-Gibbon S.T."/>
            <person name="Puiu D."/>
            <person name="Crepeau M."/>
            <person name="Gugger P.F."/>
            <person name="Sherman R."/>
            <person name="Stevens K."/>
            <person name="Langley C.H."/>
            <person name="Pellegrini M."/>
            <person name="Salzberg S.L."/>
        </authorList>
    </citation>
    <scope>NUCLEOTIDE SEQUENCE [LARGE SCALE GENOMIC DNA]</scope>
    <source>
        <strain evidence="26 27">cv. SW786</strain>
    </source>
</reference>
<feature type="transmembrane region" description="Helical" evidence="23">
    <location>
        <begin position="1526"/>
        <end position="1551"/>
    </location>
</feature>
<dbReference type="SMART" id="SM00369">
    <property type="entry name" value="LRR_TYP"/>
    <property type="match status" value="8"/>
</dbReference>
<sequence>MGTRLLCSIHFLAILLLFNVKSTLAVLSSNTGTSSYFGGNETDYQALLAFKTKITQDPGNVLSSWNDSLHFCQWEGVTCGRKHRRVTVLNLKSRGLVGSLSPYIGNLSFMRVIDLSNNTIGGKIHNEVGRLFRLRVLSLSNNSFQGEIPANLSHCANLEHLTVNYSNLSGSIPTEFASLSKLVVFSVGKNNLMGRIPPFIGNLSSLQVLSLSYNVLKGQIPNDLGQLGSLQILALGENKLSGLIPSSLYNLSSIIIFSLSENEFSGTLPTDLFLTIPHLQLLQITGNNFTGSIPTSLSNASELQIFDVGSNKLTGKVSVNFGGLQHLEDILFYENNLGSGDVDELDFIKSLVNCSRLKTFILEDNQFKGIGNLISMNHLWMAGNELTGTIPRDIGNFFHGVIPTALSSLRGIQVMDLSRNKLSGQIPNFLDKLFLKNLNLSFNDFEGEVPTKGVFANASALSIVGNNRLCGGISKLKLPRCVANERKKTKWHLAIKILISMACVIVAMIIVSFFLFTYRKNRRKENTSGSYLRKSLLKVSYQMLLKATDGFSSANLIGVGSFGSVYKGILGEDGSIVAVKVLNIQRRGASRSFISECETLKNIRHRNLLKIITSCSSVDFHGNDFKALVYEFMPNGNLENWLHDLETDFGQVEIQNLNLLQRINIAIDVACALDYLHHHCPMPVVHCDLKPSNILFYYDMIAHVGDFGLAKFLLEQTNLKQSSSIGIRGTIGYTPPEYGLGSEVSTKGDVYSYGILLLEMITGKRPTDSMFDGGLNLHNYASIAWPNHVLEIADPKLLNNNDEVTGNHNYTPTNRTNECLISIVKFGLACSVESLQERWDISKAISELQLVRDILLGARIYCNMLGHAKAMKMRLLCSIRFQAILLLFYVKSTLPVLSSNTGTSSYFGGNETDYQALLAFKTKITQDPGNLLSSWNDSLHFCQWQGVRCGRKHRRVTVLNLTSRGLVGSLSPYIGNLSFMRVIDLSNNIIVGKIHNEVGRLFRLQVLRLSNNFFQGKIPANLSHCSNLKYLKVGNNNLSGSIPMEFASLTKLVTFSAHVNNLMGGVPLFIGNLSSLQSLSVAHNVLGGQIPSALGQLRSLEYLGLSENKLSGLIPPSLYNLSSIIVFSLAANELSGSLPTDLFLTLPHLQLLQIPRNQFTGSLPASLSNASKLQDLEVQVNNFTGQVSINFGGLQHLEGILINGNNLGSGDADELDFIKSLVNCSRLQKMSLMGNQFKGMLPNVLGNLSTQLKFFDISNNLFFGEIPSGLGNLISMLLLVMHGNKFTGTIPSDIGNLQKLQRLFLNNNKLSGRLPITLGNLSSVSVMLFENNKLHGTIPSSLGKCKNLNLLDLSQNNFSGPIPKQLLAISSLSISLNLARNFLIGSLPSEVGNLVHLAKLDISENKLSGEIPSSLSSCTSLEYLYMEGNFFQGVIPTSLSTSRGIQVMDLSRNKLSGQIPNFLDTLSLKNLNLSFNDFEGEVPTKGVFANASALSIVGNKRLCGGISKLKLPRCVTKENKKMKWHLAIKILVSMACVILAVTTVSFFLFYWHKNKRKETTSGCYLRKSLLRVSYQMLLQATDRFSSANLIGVGSFGSVYKGILGEEGSIVAVKVLNIQRRGASRSFFSECETLKNIRHRNLVKIITSCSSVDFHGNDFKALVFEFMPNGNLENWLHDVETDFRQVEIQNLNLLQRINIAIDVACALDYLHHHCPMPVVHCDLKPSNILFDYDMIAHVGDFGLAKFLLEQTNSKQSSSIGIRGTIGYTPPEYGLGSEVSTKGDVYSYGILLLEIITGKRPTDGMFDGGLNLHNYTSIAWPNRVLEIADPKLLNHNDEVIGNHNCTPTNRTNECLISMVKLGLACSKELPQERWDISKAISELQLVRDILLGTRI</sequence>
<dbReference type="PROSITE" id="PS00108">
    <property type="entry name" value="PROTEIN_KINASE_ST"/>
    <property type="match status" value="2"/>
</dbReference>
<keyword evidence="9" id="KW-0808">Transferase</keyword>
<evidence type="ECO:0000256" key="13">
    <source>
        <dbReference type="ARBA" id="ARBA00022741"/>
    </source>
</evidence>
<keyword evidence="7" id="KW-0597">Phosphoprotein</keyword>
<evidence type="ECO:0000256" key="16">
    <source>
        <dbReference type="ARBA" id="ARBA00022989"/>
    </source>
</evidence>
<dbReference type="InterPro" id="IPR051809">
    <property type="entry name" value="Plant_receptor-like_S/T_kinase"/>
</dbReference>
<dbReference type="SMART" id="SM00220">
    <property type="entry name" value="S_TKc"/>
    <property type="match status" value="2"/>
</dbReference>
<evidence type="ECO:0000313" key="27">
    <source>
        <dbReference type="Proteomes" id="UP000594261"/>
    </source>
</evidence>
<evidence type="ECO:0000256" key="10">
    <source>
        <dbReference type="ARBA" id="ARBA00022692"/>
    </source>
</evidence>
<evidence type="ECO:0000256" key="21">
    <source>
        <dbReference type="ARBA" id="ARBA00048679"/>
    </source>
</evidence>
<comment type="catalytic activity">
    <reaction evidence="20">
        <text>L-threonyl-[protein] + ATP = O-phospho-L-threonyl-[protein] + ADP + H(+)</text>
        <dbReference type="Rhea" id="RHEA:46608"/>
        <dbReference type="Rhea" id="RHEA-COMP:11060"/>
        <dbReference type="Rhea" id="RHEA-COMP:11605"/>
        <dbReference type="ChEBI" id="CHEBI:15378"/>
        <dbReference type="ChEBI" id="CHEBI:30013"/>
        <dbReference type="ChEBI" id="CHEBI:30616"/>
        <dbReference type="ChEBI" id="CHEBI:61977"/>
        <dbReference type="ChEBI" id="CHEBI:456216"/>
        <dbReference type="EC" id="2.7.11.1"/>
    </reaction>
</comment>
<dbReference type="Pfam" id="PF23598">
    <property type="entry name" value="LRR_14"/>
    <property type="match status" value="2"/>
</dbReference>
<dbReference type="InterPro" id="IPR003591">
    <property type="entry name" value="Leu-rich_rpt_typical-subtyp"/>
</dbReference>
<evidence type="ECO:0000256" key="18">
    <source>
        <dbReference type="ARBA" id="ARBA00023170"/>
    </source>
</evidence>
<evidence type="ECO:0000256" key="4">
    <source>
        <dbReference type="ARBA" id="ARBA00012513"/>
    </source>
</evidence>
<dbReference type="FunFam" id="3.30.200.20:FF:000432">
    <property type="entry name" value="LRR receptor-like serine/threonine-protein kinase EFR"/>
    <property type="match status" value="2"/>
</dbReference>
<dbReference type="InterPro" id="IPR000719">
    <property type="entry name" value="Prot_kinase_dom"/>
</dbReference>
<keyword evidence="11 24" id="KW-0732">Signal</keyword>
<dbReference type="Pfam" id="PF00069">
    <property type="entry name" value="Pkinase"/>
    <property type="match status" value="2"/>
</dbReference>
<evidence type="ECO:0000256" key="15">
    <source>
        <dbReference type="ARBA" id="ARBA00022840"/>
    </source>
</evidence>
<dbReference type="Gene3D" id="1.10.510.10">
    <property type="entry name" value="Transferase(Phosphotransferase) domain 1"/>
    <property type="match status" value="2"/>
</dbReference>
<dbReference type="Gene3D" id="3.80.10.10">
    <property type="entry name" value="Ribonuclease Inhibitor"/>
    <property type="match status" value="6"/>
</dbReference>
<dbReference type="PROSITE" id="PS00107">
    <property type="entry name" value="PROTEIN_KINASE_ATP"/>
    <property type="match status" value="2"/>
</dbReference>
<dbReference type="EnsemblPlants" id="QL05p084691:mrna">
    <property type="protein sequence ID" value="QL05p084691:mrna"/>
    <property type="gene ID" value="QL05p084691"/>
</dbReference>
<dbReference type="PANTHER" id="PTHR27008">
    <property type="entry name" value="OS04G0122200 PROTEIN"/>
    <property type="match status" value="1"/>
</dbReference>
<dbReference type="GO" id="GO:0004674">
    <property type="term" value="F:protein serine/threonine kinase activity"/>
    <property type="evidence" value="ECO:0007669"/>
    <property type="project" value="UniProtKB-KW"/>
</dbReference>
<dbReference type="InterPro" id="IPR011009">
    <property type="entry name" value="Kinase-like_dom_sf"/>
</dbReference>
<dbReference type="Proteomes" id="UP000594261">
    <property type="component" value="Chromosome 5"/>
</dbReference>
<evidence type="ECO:0000256" key="12">
    <source>
        <dbReference type="ARBA" id="ARBA00022737"/>
    </source>
</evidence>
<feature type="signal peptide" evidence="24">
    <location>
        <begin position="1"/>
        <end position="25"/>
    </location>
</feature>
<dbReference type="Pfam" id="PF08263">
    <property type="entry name" value="LRRNT_2"/>
    <property type="match status" value="2"/>
</dbReference>
<evidence type="ECO:0000313" key="26">
    <source>
        <dbReference type="EnsemblPlants" id="QL05p084691:mrna"/>
    </source>
</evidence>
<dbReference type="FunFam" id="1.10.510.10:FF:000358">
    <property type="entry name" value="Putative leucine-rich repeat receptor-like serine/threonine-protein kinase"/>
    <property type="match status" value="2"/>
</dbReference>
<dbReference type="FunFam" id="3.80.10.10:FF:000288">
    <property type="entry name" value="LRR receptor-like serine/threonine-protein kinase EFR"/>
    <property type="match status" value="1"/>
</dbReference>
<evidence type="ECO:0000256" key="8">
    <source>
        <dbReference type="ARBA" id="ARBA00022614"/>
    </source>
</evidence>
<evidence type="ECO:0000256" key="24">
    <source>
        <dbReference type="SAM" id="SignalP"/>
    </source>
</evidence>
<keyword evidence="8" id="KW-0433">Leucine-rich repeat</keyword>
<organism evidence="26 27">
    <name type="scientific">Quercus lobata</name>
    <name type="common">Valley oak</name>
    <dbReference type="NCBI Taxonomy" id="97700"/>
    <lineage>
        <taxon>Eukaryota</taxon>
        <taxon>Viridiplantae</taxon>
        <taxon>Streptophyta</taxon>
        <taxon>Embryophyta</taxon>
        <taxon>Tracheophyta</taxon>
        <taxon>Spermatophyta</taxon>
        <taxon>Magnoliopsida</taxon>
        <taxon>eudicotyledons</taxon>
        <taxon>Gunneridae</taxon>
        <taxon>Pentapetalae</taxon>
        <taxon>rosids</taxon>
        <taxon>fabids</taxon>
        <taxon>Fagales</taxon>
        <taxon>Fagaceae</taxon>
        <taxon>Quercus</taxon>
    </lineage>
</organism>
<dbReference type="InterPro" id="IPR032675">
    <property type="entry name" value="LRR_dom_sf"/>
</dbReference>
<protein>
    <recommendedName>
        <fullName evidence="4">non-specific serine/threonine protein kinase</fullName>
        <ecNumber evidence="4">2.7.11.1</ecNumber>
    </recommendedName>
</protein>
<comment type="catalytic activity">
    <reaction evidence="21">
        <text>L-seryl-[protein] + ATP = O-phospho-L-seryl-[protein] + ADP + H(+)</text>
        <dbReference type="Rhea" id="RHEA:17989"/>
        <dbReference type="Rhea" id="RHEA-COMP:9863"/>
        <dbReference type="Rhea" id="RHEA-COMP:11604"/>
        <dbReference type="ChEBI" id="CHEBI:15378"/>
        <dbReference type="ChEBI" id="CHEBI:29999"/>
        <dbReference type="ChEBI" id="CHEBI:30616"/>
        <dbReference type="ChEBI" id="CHEBI:83421"/>
        <dbReference type="ChEBI" id="CHEBI:456216"/>
        <dbReference type="EC" id="2.7.11.1"/>
    </reaction>
</comment>
<keyword evidence="13 22" id="KW-0547">Nucleotide-binding</keyword>
<dbReference type="SUPFAM" id="SSF52058">
    <property type="entry name" value="L domain-like"/>
    <property type="match status" value="4"/>
</dbReference>
<keyword evidence="15 22" id="KW-0067">ATP-binding</keyword>
<feature type="domain" description="Protein kinase" evidence="25">
    <location>
        <begin position="551"/>
        <end position="856"/>
    </location>
</feature>
<dbReference type="Pfam" id="PF00560">
    <property type="entry name" value="LRR_1"/>
    <property type="match status" value="5"/>
</dbReference>
<dbReference type="EMBL" id="LRBV02000005">
    <property type="status" value="NOT_ANNOTATED_CDS"/>
    <property type="molecule type" value="Genomic_DNA"/>
</dbReference>
<keyword evidence="27" id="KW-1185">Reference proteome</keyword>
<comment type="subcellular location">
    <subcellularLocation>
        <location evidence="1">Cell membrane</location>
        <topology evidence="1">Single-pass membrane protein</topology>
    </subcellularLocation>
    <subcellularLocation>
        <location evidence="2">Membrane</location>
        <topology evidence="2">Single-pass type I membrane protein</topology>
    </subcellularLocation>
</comment>
<dbReference type="GO" id="GO:0005524">
    <property type="term" value="F:ATP binding"/>
    <property type="evidence" value="ECO:0007669"/>
    <property type="project" value="UniProtKB-UniRule"/>
</dbReference>
<dbReference type="InterPro" id="IPR008271">
    <property type="entry name" value="Ser/Thr_kinase_AS"/>
</dbReference>
<feature type="transmembrane region" description="Helical" evidence="23">
    <location>
        <begin position="491"/>
        <end position="516"/>
    </location>
</feature>
<feature type="binding site" evidence="22">
    <location>
        <position position="1613"/>
    </location>
    <ligand>
        <name>ATP</name>
        <dbReference type="ChEBI" id="CHEBI:30616"/>
    </ligand>
</feature>
<evidence type="ECO:0000256" key="22">
    <source>
        <dbReference type="PROSITE-ProRule" id="PRU10141"/>
    </source>
</evidence>
<dbReference type="GO" id="GO:0005886">
    <property type="term" value="C:plasma membrane"/>
    <property type="evidence" value="ECO:0007669"/>
    <property type="project" value="UniProtKB-SubCell"/>
</dbReference>
<dbReference type="InterPro" id="IPR017441">
    <property type="entry name" value="Protein_kinase_ATP_BS"/>
</dbReference>
<keyword evidence="12" id="KW-0677">Repeat</keyword>
<evidence type="ECO:0000256" key="5">
    <source>
        <dbReference type="ARBA" id="ARBA00022475"/>
    </source>
</evidence>
<keyword evidence="16 23" id="KW-1133">Transmembrane helix</keyword>
<feature type="chain" id="PRO_5029705522" description="non-specific serine/threonine protein kinase" evidence="24">
    <location>
        <begin position="26"/>
        <end position="1893"/>
    </location>
</feature>
<evidence type="ECO:0000256" key="14">
    <source>
        <dbReference type="ARBA" id="ARBA00022777"/>
    </source>
</evidence>
<keyword evidence="5" id="KW-1003">Cell membrane</keyword>
<dbReference type="InterPro" id="IPR001611">
    <property type="entry name" value="Leu-rich_rpt"/>
</dbReference>
<name>A0A7N2LVU2_QUELO</name>
<keyword evidence="14" id="KW-0418">Kinase</keyword>
<dbReference type="Gene3D" id="3.30.200.20">
    <property type="entry name" value="Phosphorylase Kinase, domain 1"/>
    <property type="match status" value="2"/>
</dbReference>
<proteinExistence type="inferred from homology"/>
<evidence type="ECO:0000256" key="23">
    <source>
        <dbReference type="SAM" id="Phobius"/>
    </source>
</evidence>
<evidence type="ECO:0000256" key="11">
    <source>
        <dbReference type="ARBA" id="ARBA00022729"/>
    </source>
</evidence>
<feature type="transmembrane region" description="Helical" evidence="23">
    <location>
        <begin position="873"/>
        <end position="890"/>
    </location>
</feature>
<dbReference type="InterPro" id="IPR013210">
    <property type="entry name" value="LRR_N_plant-typ"/>
</dbReference>
<evidence type="ECO:0000256" key="9">
    <source>
        <dbReference type="ARBA" id="ARBA00022679"/>
    </source>
</evidence>
<evidence type="ECO:0000256" key="20">
    <source>
        <dbReference type="ARBA" id="ARBA00047899"/>
    </source>
</evidence>
<dbReference type="EC" id="2.7.11.1" evidence="4"/>
<evidence type="ECO:0000256" key="17">
    <source>
        <dbReference type="ARBA" id="ARBA00023136"/>
    </source>
</evidence>
<evidence type="ECO:0000256" key="1">
    <source>
        <dbReference type="ARBA" id="ARBA00004162"/>
    </source>
</evidence>
<dbReference type="PROSITE" id="PS50011">
    <property type="entry name" value="PROTEIN_KINASE_DOM"/>
    <property type="match status" value="2"/>
</dbReference>
<keyword evidence="19" id="KW-0325">Glycoprotein</keyword>
<dbReference type="Gramene" id="QL05p084691:mrna">
    <property type="protein sequence ID" value="QL05p084691:mrna"/>
    <property type="gene ID" value="QL05p084691"/>
</dbReference>
<dbReference type="OMA" id="EFMERTV"/>
<dbReference type="PANTHER" id="PTHR27008:SF596">
    <property type="entry name" value="OS02G0215500 PROTEIN"/>
    <property type="match status" value="1"/>
</dbReference>
<evidence type="ECO:0000256" key="6">
    <source>
        <dbReference type="ARBA" id="ARBA00022527"/>
    </source>
</evidence>
<evidence type="ECO:0000256" key="3">
    <source>
        <dbReference type="ARBA" id="ARBA00008684"/>
    </source>
</evidence>
<keyword evidence="6" id="KW-0723">Serine/threonine-protein kinase</keyword>
<evidence type="ECO:0000259" key="25">
    <source>
        <dbReference type="PROSITE" id="PS50011"/>
    </source>
</evidence>
<keyword evidence="18" id="KW-0675">Receptor</keyword>
<evidence type="ECO:0000256" key="2">
    <source>
        <dbReference type="ARBA" id="ARBA00004479"/>
    </source>
</evidence>
<reference evidence="26" key="2">
    <citation type="submission" date="2021-01" db="UniProtKB">
        <authorList>
            <consortium name="EnsemblPlants"/>
        </authorList>
    </citation>
    <scope>IDENTIFICATION</scope>
</reference>
<dbReference type="SUPFAM" id="SSF56112">
    <property type="entry name" value="Protein kinase-like (PK-like)"/>
    <property type="match status" value="2"/>
</dbReference>
<accession>A0A7N2LVU2</accession>
<evidence type="ECO:0000256" key="19">
    <source>
        <dbReference type="ARBA" id="ARBA00023180"/>
    </source>
</evidence>
<dbReference type="FunFam" id="3.80.10.10:FF:000095">
    <property type="entry name" value="LRR receptor-like serine/threonine-protein kinase GSO1"/>
    <property type="match status" value="2"/>
</dbReference>